<gene>
    <name evidence="14" type="primary">dnaJ</name>
    <name evidence="19" type="ORF">GP2143_11574</name>
</gene>
<evidence type="ECO:0000256" key="12">
    <source>
        <dbReference type="ARBA" id="ARBA00061004"/>
    </source>
</evidence>
<dbReference type="GO" id="GO:0008270">
    <property type="term" value="F:zinc ion binding"/>
    <property type="evidence" value="ECO:0007669"/>
    <property type="project" value="UniProtKB-UniRule"/>
</dbReference>
<dbReference type="Pfam" id="PF00226">
    <property type="entry name" value="DnaJ"/>
    <property type="match status" value="1"/>
</dbReference>
<dbReference type="CDD" id="cd10719">
    <property type="entry name" value="DnaJ_zf"/>
    <property type="match status" value="1"/>
</dbReference>
<comment type="similarity">
    <text evidence="12 14">Belongs to the DnaJ family.</text>
</comment>
<feature type="compositionally biased region" description="Gly residues" evidence="16">
    <location>
        <begin position="236"/>
        <end position="245"/>
    </location>
</feature>
<dbReference type="GO" id="GO:0031072">
    <property type="term" value="F:heat shock protein binding"/>
    <property type="evidence" value="ECO:0007669"/>
    <property type="project" value="InterPro"/>
</dbReference>
<evidence type="ECO:0000256" key="11">
    <source>
        <dbReference type="ARBA" id="ARBA00053423"/>
    </source>
</evidence>
<evidence type="ECO:0000256" key="13">
    <source>
        <dbReference type="ARBA" id="ARBA00067609"/>
    </source>
</evidence>
<dbReference type="HAMAP" id="MF_01152">
    <property type="entry name" value="DnaJ"/>
    <property type="match status" value="1"/>
</dbReference>
<sequence>MSKRDYYEILGVARDSAGKDIKKAYRRVAMKFHPDRNPDDKDSEEKFKEASEAYEVLSDSQKRAAYDQYGHDAVNGNAGAGGFGGGNGNFGDIFGDVFGDIFGGGGGGGGRSRGPARGSDLRYNLDVDLEAAVKGTEVKIRIPTLVSCEPCSGSGAKKGSAPVTCTTCGGIGQVRMQQGFFSVQQACPNCRGKGKMISDPCNSCHGQGLKEETKTLSVKVPPGVDTGDRIRLSGEGEAGPDGGPSGDLFVQINVRSHSIFERDGKNLYCEVPISITDASLGGELEVPTLDGRVKLKIPEETQTGKLFRLRGKGVAPVRGGSTGDLLCRVVLETPVNLTKSQKDLLQQLQESFEKEGNQSPKKSSWFAGVKSFFDDMKV</sequence>
<comment type="cofactor">
    <cofactor evidence="14">
        <name>Zn(2+)</name>
        <dbReference type="ChEBI" id="CHEBI:29105"/>
    </cofactor>
    <text evidence="14">Binds 2 Zn(2+) ions per monomer.</text>
</comment>
<evidence type="ECO:0000256" key="6">
    <source>
        <dbReference type="ARBA" id="ARBA00022737"/>
    </source>
</evidence>
<dbReference type="Pfam" id="PF01556">
    <property type="entry name" value="DnaJ_C"/>
    <property type="match status" value="1"/>
</dbReference>
<evidence type="ECO:0000256" key="2">
    <source>
        <dbReference type="ARBA" id="ARBA00011738"/>
    </source>
</evidence>
<evidence type="ECO:0000256" key="3">
    <source>
        <dbReference type="ARBA" id="ARBA00022490"/>
    </source>
</evidence>
<dbReference type="PANTHER" id="PTHR43096">
    <property type="entry name" value="DNAJ HOMOLOG 1, MITOCHONDRIAL-RELATED"/>
    <property type="match status" value="1"/>
</dbReference>
<evidence type="ECO:0000256" key="7">
    <source>
        <dbReference type="ARBA" id="ARBA00022771"/>
    </source>
</evidence>
<keyword evidence="10 14" id="KW-0143">Chaperone</keyword>
<dbReference type="NCBIfam" id="NF008035">
    <property type="entry name" value="PRK10767.1"/>
    <property type="match status" value="1"/>
</dbReference>
<evidence type="ECO:0000256" key="14">
    <source>
        <dbReference type="HAMAP-Rule" id="MF_01152"/>
    </source>
</evidence>
<dbReference type="GO" id="GO:0009408">
    <property type="term" value="P:response to heat"/>
    <property type="evidence" value="ECO:0007669"/>
    <property type="project" value="InterPro"/>
</dbReference>
<evidence type="ECO:0000313" key="19">
    <source>
        <dbReference type="EMBL" id="EAW29751.1"/>
    </source>
</evidence>
<dbReference type="Gene3D" id="1.10.287.110">
    <property type="entry name" value="DnaJ domain"/>
    <property type="match status" value="1"/>
</dbReference>
<dbReference type="NCBIfam" id="TIGR02349">
    <property type="entry name" value="DnaJ_bact"/>
    <property type="match status" value="1"/>
</dbReference>
<dbReference type="GO" id="GO:0005737">
    <property type="term" value="C:cytoplasm"/>
    <property type="evidence" value="ECO:0007669"/>
    <property type="project" value="UniProtKB-SubCell"/>
</dbReference>
<dbReference type="InterPro" id="IPR001623">
    <property type="entry name" value="DnaJ_domain"/>
</dbReference>
<dbReference type="InterPro" id="IPR008971">
    <property type="entry name" value="HSP40/DnaJ_pept-bd"/>
</dbReference>
<dbReference type="SUPFAM" id="SSF49493">
    <property type="entry name" value="HSP40/DnaJ peptide-binding domain"/>
    <property type="match status" value="2"/>
</dbReference>
<dbReference type="PANTHER" id="PTHR43096:SF48">
    <property type="entry name" value="CHAPERONE PROTEIN DNAJ"/>
    <property type="match status" value="1"/>
</dbReference>
<evidence type="ECO:0000256" key="1">
    <source>
        <dbReference type="ARBA" id="ARBA00004496"/>
    </source>
</evidence>
<dbReference type="GO" id="GO:0051082">
    <property type="term" value="F:unfolded protein binding"/>
    <property type="evidence" value="ECO:0007669"/>
    <property type="project" value="UniProtKB-UniRule"/>
</dbReference>
<dbReference type="OrthoDB" id="9779889at2"/>
<comment type="caution">
    <text evidence="19">The sequence shown here is derived from an EMBL/GenBank/DDBJ whole genome shotgun (WGS) entry which is preliminary data.</text>
</comment>
<feature type="binding site" evidence="14">
    <location>
        <position position="204"/>
    </location>
    <ligand>
        <name>Zn(2+)</name>
        <dbReference type="ChEBI" id="CHEBI:29105"/>
        <label>1</label>
    </ligand>
</feature>
<accession>A0YHG3</accession>
<dbReference type="GO" id="GO:0006260">
    <property type="term" value="P:DNA replication"/>
    <property type="evidence" value="ECO:0007669"/>
    <property type="project" value="UniProtKB-KW"/>
</dbReference>
<feature type="binding site" evidence="14">
    <location>
        <position position="168"/>
    </location>
    <ligand>
        <name>Zn(2+)</name>
        <dbReference type="ChEBI" id="CHEBI:29105"/>
        <label>2</label>
    </ligand>
</feature>
<dbReference type="SUPFAM" id="SSF57938">
    <property type="entry name" value="DnaJ/Hsp40 cysteine-rich domain"/>
    <property type="match status" value="1"/>
</dbReference>
<evidence type="ECO:0000256" key="9">
    <source>
        <dbReference type="ARBA" id="ARBA00023016"/>
    </source>
</evidence>
<comment type="domain">
    <text evidence="14">The J domain is necessary and sufficient to stimulate DnaK ATPase activity. Zinc center 1 plays an important role in the autonomous, DnaK-independent chaperone activity of DnaJ. Zinc center 2 is essential for interaction with DnaK and for DnaJ activity.</text>
</comment>
<evidence type="ECO:0000259" key="18">
    <source>
        <dbReference type="PROSITE" id="PS51188"/>
    </source>
</evidence>
<dbReference type="PRINTS" id="PR00625">
    <property type="entry name" value="JDOMAIN"/>
</dbReference>
<evidence type="ECO:0000256" key="10">
    <source>
        <dbReference type="ARBA" id="ARBA00023186"/>
    </source>
</evidence>
<dbReference type="InterPro" id="IPR012724">
    <property type="entry name" value="DnaJ"/>
</dbReference>
<dbReference type="PROSITE" id="PS50076">
    <property type="entry name" value="DNAJ_2"/>
    <property type="match status" value="1"/>
</dbReference>
<feature type="zinc finger region" description="CR-type" evidence="15">
    <location>
        <begin position="135"/>
        <end position="213"/>
    </location>
</feature>
<dbReference type="SMART" id="SM00271">
    <property type="entry name" value="DnaJ"/>
    <property type="match status" value="1"/>
</dbReference>
<dbReference type="GO" id="GO:0005524">
    <property type="term" value="F:ATP binding"/>
    <property type="evidence" value="ECO:0007669"/>
    <property type="project" value="InterPro"/>
</dbReference>
<feature type="binding site" evidence="14">
    <location>
        <position position="187"/>
    </location>
    <ligand>
        <name>Zn(2+)</name>
        <dbReference type="ChEBI" id="CHEBI:29105"/>
        <label>2</label>
    </ligand>
</feature>
<feature type="domain" description="J" evidence="17">
    <location>
        <begin position="5"/>
        <end position="70"/>
    </location>
</feature>
<dbReference type="PROSITE" id="PS51188">
    <property type="entry name" value="ZF_CR"/>
    <property type="match status" value="1"/>
</dbReference>
<dbReference type="Pfam" id="PF00684">
    <property type="entry name" value="DnaJ_CXXCXGXG"/>
    <property type="match status" value="1"/>
</dbReference>
<proteinExistence type="inferred from homology"/>
<comment type="function">
    <text evidence="11 14">Participates actively in the response to hyperosmotic and heat shock by preventing the aggregation of stress-denatured proteins and by disaggregating proteins, also in an autonomous, DnaK-independent fashion. Unfolded proteins bind initially to DnaJ; upon interaction with the DnaJ-bound protein, DnaK hydrolyzes its bound ATP, resulting in the formation of a stable complex. GrpE releases ADP from DnaK; ATP binding to DnaK triggers the release of the substrate protein, thus completing the reaction cycle. Several rounds of ATP-dependent interactions between DnaJ, DnaK and GrpE are required for fully efficient folding. Also involved, together with DnaK and GrpE, in the DNA replication of plasmids through activation of initiation proteins.</text>
</comment>
<evidence type="ECO:0000256" key="4">
    <source>
        <dbReference type="ARBA" id="ARBA00022705"/>
    </source>
</evidence>
<dbReference type="EMBL" id="AAVT01000016">
    <property type="protein sequence ID" value="EAW29751.1"/>
    <property type="molecule type" value="Genomic_DNA"/>
</dbReference>
<dbReference type="STRING" id="247633.GP2143_11574"/>
<dbReference type="AlphaFoldDB" id="A0YHG3"/>
<dbReference type="PROSITE" id="PS00636">
    <property type="entry name" value="DNAJ_1"/>
    <property type="match status" value="1"/>
</dbReference>
<dbReference type="CDD" id="cd10747">
    <property type="entry name" value="DnaJ_C"/>
    <property type="match status" value="1"/>
</dbReference>
<evidence type="ECO:0000259" key="17">
    <source>
        <dbReference type="PROSITE" id="PS50076"/>
    </source>
</evidence>
<dbReference type="Gene3D" id="2.10.230.10">
    <property type="entry name" value="Heat shock protein DnaJ, cysteine-rich domain"/>
    <property type="match status" value="1"/>
</dbReference>
<keyword evidence="4 14" id="KW-0235">DNA replication</keyword>
<dbReference type="FunFam" id="1.10.287.110:FF:000034">
    <property type="entry name" value="Chaperone protein DnaJ"/>
    <property type="match status" value="1"/>
</dbReference>
<dbReference type="InterPro" id="IPR001305">
    <property type="entry name" value="HSP_DnaJ_Cys-rich_dom"/>
</dbReference>
<dbReference type="CDD" id="cd06257">
    <property type="entry name" value="DnaJ"/>
    <property type="match status" value="1"/>
</dbReference>
<keyword evidence="6 14" id="KW-0677">Repeat</keyword>
<keyword evidence="3 14" id="KW-0963">Cytoplasm</keyword>
<feature type="region of interest" description="Disordered" evidence="16">
    <location>
        <begin position="220"/>
        <end position="245"/>
    </location>
</feature>
<feature type="repeat" description="CXXCXGXG motif" evidence="14">
    <location>
        <begin position="201"/>
        <end position="208"/>
    </location>
</feature>
<feature type="binding site" evidence="14">
    <location>
        <position position="201"/>
    </location>
    <ligand>
        <name>Zn(2+)</name>
        <dbReference type="ChEBI" id="CHEBI:29105"/>
        <label>1</label>
    </ligand>
</feature>
<dbReference type="InterPro" id="IPR018253">
    <property type="entry name" value="DnaJ_domain_CS"/>
</dbReference>
<feature type="domain" description="CR-type" evidence="18">
    <location>
        <begin position="135"/>
        <end position="213"/>
    </location>
</feature>
<evidence type="ECO:0000313" key="20">
    <source>
        <dbReference type="Proteomes" id="UP000004931"/>
    </source>
</evidence>
<dbReference type="InterPro" id="IPR036410">
    <property type="entry name" value="HSP_DnaJ_Cys-rich_dom_sf"/>
</dbReference>
<dbReference type="Proteomes" id="UP000004931">
    <property type="component" value="Unassembled WGS sequence"/>
</dbReference>
<dbReference type="InterPro" id="IPR036869">
    <property type="entry name" value="J_dom_sf"/>
</dbReference>
<feature type="repeat" description="CXXCXGXG motif" evidence="14">
    <location>
        <begin position="187"/>
        <end position="194"/>
    </location>
</feature>
<protein>
    <recommendedName>
        <fullName evidence="13 14">Chaperone protein DnaJ</fullName>
    </recommendedName>
</protein>
<comment type="subunit">
    <text evidence="2 14">Homodimer.</text>
</comment>
<dbReference type="Gene3D" id="2.60.260.20">
    <property type="entry name" value="Urease metallochaperone UreE, N-terminal domain"/>
    <property type="match status" value="2"/>
</dbReference>
<feature type="binding site" evidence="14">
    <location>
        <position position="148"/>
    </location>
    <ligand>
        <name>Zn(2+)</name>
        <dbReference type="ChEBI" id="CHEBI:29105"/>
        <label>1</label>
    </ligand>
</feature>
<dbReference type="FunFam" id="2.10.230.10:FF:000002">
    <property type="entry name" value="Molecular chaperone DnaJ"/>
    <property type="match status" value="1"/>
</dbReference>
<evidence type="ECO:0000256" key="8">
    <source>
        <dbReference type="ARBA" id="ARBA00022833"/>
    </source>
</evidence>
<keyword evidence="20" id="KW-1185">Reference proteome</keyword>
<keyword evidence="8 14" id="KW-0862">Zinc</keyword>
<dbReference type="eggNOG" id="COG0484">
    <property type="taxonomic scope" value="Bacteria"/>
</dbReference>
<organism evidence="19 20">
    <name type="scientific">marine gamma proteobacterium HTCC2143</name>
    <dbReference type="NCBI Taxonomy" id="247633"/>
    <lineage>
        <taxon>Bacteria</taxon>
        <taxon>Pseudomonadati</taxon>
        <taxon>Pseudomonadota</taxon>
        <taxon>Gammaproteobacteria</taxon>
        <taxon>Cellvibrionales</taxon>
        <taxon>Spongiibacteraceae</taxon>
        <taxon>BD1-7 clade</taxon>
    </lineage>
</organism>
<keyword evidence="5 14" id="KW-0479">Metal-binding</keyword>
<comment type="subcellular location">
    <subcellularLocation>
        <location evidence="1 14">Cytoplasm</location>
    </subcellularLocation>
</comment>
<feature type="repeat" description="CXXCXGXG motif" evidence="14">
    <location>
        <begin position="165"/>
        <end position="172"/>
    </location>
</feature>
<evidence type="ECO:0000256" key="16">
    <source>
        <dbReference type="SAM" id="MobiDB-lite"/>
    </source>
</evidence>
<name>A0YHG3_9GAMM</name>
<feature type="binding site" evidence="14">
    <location>
        <position position="165"/>
    </location>
    <ligand>
        <name>Zn(2+)</name>
        <dbReference type="ChEBI" id="CHEBI:29105"/>
        <label>2</label>
    </ligand>
</feature>
<evidence type="ECO:0000256" key="5">
    <source>
        <dbReference type="ARBA" id="ARBA00022723"/>
    </source>
</evidence>
<keyword evidence="7 14" id="KW-0863">Zinc-finger</keyword>
<feature type="repeat" description="CXXCXGXG motif" evidence="14">
    <location>
        <begin position="148"/>
        <end position="155"/>
    </location>
</feature>
<feature type="binding site" evidence="14">
    <location>
        <position position="190"/>
    </location>
    <ligand>
        <name>Zn(2+)</name>
        <dbReference type="ChEBI" id="CHEBI:29105"/>
        <label>2</label>
    </ligand>
</feature>
<dbReference type="FunFam" id="2.60.260.20:FF:000004">
    <property type="entry name" value="Molecular chaperone DnaJ"/>
    <property type="match status" value="1"/>
</dbReference>
<dbReference type="InterPro" id="IPR002939">
    <property type="entry name" value="DnaJ_C"/>
</dbReference>
<reference evidence="19 20" key="1">
    <citation type="journal article" date="2010" name="J. Bacteriol.">
        <title>Genome sequence of the oligotrophic marine Gammaproteobacterium HTCC2143, isolated from the Oregon Coast.</title>
        <authorList>
            <person name="Oh H.M."/>
            <person name="Kang I."/>
            <person name="Ferriera S."/>
            <person name="Giovannoni S.J."/>
            <person name="Cho J.C."/>
        </authorList>
    </citation>
    <scope>NUCLEOTIDE SEQUENCE [LARGE SCALE GENOMIC DNA]</scope>
    <source>
        <strain evidence="19 20">HTCC2143</strain>
    </source>
</reference>
<evidence type="ECO:0000256" key="15">
    <source>
        <dbReference type="PROSITE-ProRule" id="PRU00546"/>
    </source>
</evidence>
<dbReference type="GO" id="GO:0042026">
    <property type="term" value="P:protein refolding"/>
    <property type="evidence" value="ECO:0007669"/>
    <property type="project" value="TreeGrafter"/>
</dbReference>
<keyword evidence="9 14" id="KW-0346">Stress response</keyword>
<feature type="binding site" evidence="14">
    <location>
        <position position="151"/>
    </location>
    <ligand>
        <name>Zn(2+)</name>
        <dbReference type="ChEBI" id="CHEBI:29105"/>
        <label>1</label>
    </ligand>
</feature>
<dbReference type="SUPFAM" id="SSF46565">
    <property type="entry name" value="Chaperone J-domain"/>
    <property type="match status" value="1"/>
</dbReference>